<dbReference type="Gene3D" id="2.60.120.380">
    <property type="match status" value="2"/>
</dbReference>
<sequence>MQQRNWEDFVQFDANGRIIEHEANANIDITEYLADAPSPIATHTPGSAGSPDDTKSGELLDSELFDLHAFNLTAGVTYTFAQRGAGADGLEDPYMLLYGPGLTNESYITEDDDGGLGRTSMITYTPTVDGTYYVLASSWYHLATDQADPGSSYTLDVWQANPANDVDDTFEGAMDIGLGTTFGQLEAPNDFDMYKIEMTEGMVYSFTYAGGISGGGDFDGEPGENIAFLDLFDANGNPITYTVNYETGLSFFAEESGTYYLQVSPYDAYVNLPFDPMTGGYTLDVAEVDPATRDPLESLVWDSANNVPFVDTDGDGVGDTAYVYFAPAGENFGEFEPDDETPMATFGWEDFQIEGVMNALEEYEDILGVNYEITTDVEQATFRMLTTENLAYGARFYPQDPAYGSQQGIGTFNVISGLFTEPGSLERGGFSYAVVLHEFGHAHGIAHPHDTGGGSEVMLGVTASTGSLGVYDLNQGVYTVMSYNDGWATHPDGERDFSRATYESGWSATLGAFDIAVLQQRYGIINPHNTGDDVYTLAGSQDEAFYQTIWDTGGTDTIAYSGDQAVQIDLLAATLDYTPTGGGVVSFVHGIHGGYTIANGVVIENATGGEGDDVLLGNDAANVLTGNLGDDVLIGRDGADSLLGGDGADSLDGGAGNDLLVGGNDGDILRGGDDADRLDGGNASDLLEGGAGDDILQGGNDIDYLMGGADNDTLEGGNGADVLDGGAGDDVLIGGKGEDSYVFGDAGTDIILGYEKGETIDLTAFVGITDADVTVTRDSIFVDLAGSDDLTIFIEGGAVRMQDILFAPADTISASNDMHAQYMIA</sequence>
<dbReference type="OrthoDB" id="733404at2"/>
<dbReference type="InterPro" id="IPR050557">
    <property type="entry name" value="RTX_toxin/Mannuronan_C5-epim"/>
</dbReference>
<proteinExistence type="predicted"/>
<dbReference type="EMBL" id="QFFF01000001">
    <property type="protein sequence ID" value="PWG02254.1"/>
    <property type="molecule type" value="Genomic_DNA"/>
</dbReference>
<organism evidence="7 8">
    <name type="scientific">Allosphingosinicella humi</name>
    <dbReference type="NCBI Taxonomy" id="2068657"/>
    <lineage>
        <taxon>Bacteria</taxon>
        <taxon>Pseudomonadati</taxon>
        <taxon>Pseudomonadota</taxon>
        <taxon>Alphaproteobacteria</taxon>
        <taxon>Sphingomonadales</taxon>
        <taxon>Sphingomonadaceae</taxon>
        <taxon>Allosphingosinicella</taxon>
    </lineage>
</organism>
<feature type="domain" description="Peptidase M10 serralysin C-terminal" evidence="6">
    <location>
        <begin position="528"/>
        <end position="766"/>
    </location>
</feature>
<evidence type="ECO:0000256" key="1">
    <source>
        <dbReference type="ARBA" id="ARBA00001913"/>
    </source>
</evidence>
<dbReference type="GO" id="GO:0008237">
    <property type="term" value="F:metallopeptidase activity"/>
    <property type="evidence" value="ECO:0007669"/>
    <property type="project" value="InterPro"/>
</dbReference>
<gene>
    <name evidence="7" type="ORF">DF286_04770</name>
</gene>
<dbReference type="PRINTS" id="PR00313">
    <property type="entry name" value="CABNDNGRPT"/>
</dbReference>
<feature type="region of interest" description="Disordered" evidence="5">
    <location>
        <begin position="38"/>
        <end position="57"/>
    </location>
</feature>
<evidence type="ECO:0000256" key="5">
    <source>
        <dbReference type="SAM" id="MobiDB-lite"/>
    </source>
</evidence>
<keyword evidence="3" id="KW-0964">Secreted</keyword>
<evidence type="ECO:0000259" key="6">
    <source>
        <dbReference type="Pfam" id="PF08548"/>
    </source>
</evidence>
<dbReference type="Proteomes" id="UP000245916">
    <property type="component" value="Unassembled WGS sequence"/>
</dbReference>
<dbReference type="SUPFAM" id="SSF51120">
    <property type="entry name" value="beta-Roll"/>
    <property type="match status" value="2"/>
</dbReference>
<dbReference type="InterPro" id="IPR001343">
    <property type="entry name" value="Hemolysn_Ca-bd"/>
</dbReference>
<accession>A0A2U2J1R9</accession>
<protein>
    <recommendedName>
        <fullName evidence="6">Peptidase M10 serralysin C-terminal domain-containing protein</fullName>
    </recommendedName>
</protein>
<evidence type="ECO:0000313" key="7">
    <source>
        <dbReference type="EMBL" id="PWG02254.1"/>
    </source>
</evidence>
<dbReference type="PANTHER" id="PTHR38340">
    <property type="entry name" value="S-LAYER PROTEIN"/>
    <property type="match status" value="1"/>
</dbReference>
<dbReference type="PANTHER" id="PTHR38340:SF1">
    <property type="entry name" value="S-LAYER PROTEIN"/>
    <property type="match status" value="1"/>
</dbReference>
<dbReference type="AlphaFoldDB" id="A0A2U2J1R9"/>
<keyword evidence="4" id="KW-0677">Repeat</keyword>
<dbReference type="GO" id="GO:0005509">
    <property type="term" value="F:calcium ion binding"/>
    <property type="evidence" value="ECO:0007669"/>
    <property type="project" value="InterPro"/>
</dbReference>
<name>A0A2U2J1R9_9SPHN</name>
<dbReference type="Pfam" id="PF00353">
    <property type="entry name" value="HemolysinCabind"/>
    <property type="match status" value="3"/>
</dbReference>
<dbReference type="SUPFAM" id="SSF55486">
    <property type="entry name" value="Metalloproteases ('zincins'), catalytic domain"/>
    <property type="match status" value="1"/>
</dbReference>
<dbReference type="Gene3D" id="3.40.390.10">
    <property type="entry name" value="Collagenase (Catalytic Domain)"/>
    <property type="match status" value="1"/>
</dbReference>
<comment type="subcellular location">
    <subcellularLocation>
        <location evidence="2">Secreted</location>
    </subcellularLocation>
</comment>
<dbReference type="Gene3D" id="2.150.10.10">
    <property type="entry name" value="Serralysin-like metalloprotease, C-terminal"/>
    <property type="match status" value="3"/>
</dbReference>
<dbReference type="InterPro" id="IPR018511">
    <property type="entry name" value="Hemolysin-typ_Ca-bd_CS"/>
</dbReference>
<dbReference type="InterPro" id="IPR013858">
    <property type="entry name" value="Peptidase_M10B_C"/>
</dbReference>
<evidence type="ECO:0000313" key="8">
    <source>
        <dbReference type="Proteomes" id="UP000245916"/>
    </source>
</evidence>
<dbReference type="InterPro" id="IPR024079">
    <property type="entry name" value="MetalloPept_cat_dom_sf"/>
</dbReference>
<reference evidence="7 8" key="1">
    <citation type="submission" date="2018-05" db="EMBL/GenBank/DDBJ databases">
        <title>Genome of Sphingosinicella humi QZX222.</title>
        <authorList>
            <person name="Qiao Z."/>
            <person name="Wang G."/>
        </authorList>
    </citation>
    <scope>NUCLEOTIDE SEQUENCE [LARGE SCALE GENOMIC DNA]</scope>
    <source>
        <strain evidence="7 8">QZX222</strain>
    </source>
</reference>
<dbReference type="PROSITE" id="PS00330">
    <property type="entry name" value="HEMOLYSIN_CALCIUM"/>
    <property type="match status" value="5"/>
</dbReference>
<evidence type="ECO:0000256" key="4">
    <source>
        <dbReference type="ARBA" id="ARBA00022737"/>
    </source>
</evidence>
<evidence type="ECO:0000256" key="2">
    <source>
        <dbReference type="ARBA" id="ARBA00004613"/>
    </source>
</evidence>
<keyword evidence="8" id="KW-1185">Reference proteome</keyword>
<comment type="caution">
    <text evidence="7">The sequence shown here is derived from an EMBL/GenBank/DDBJ whole genome shotgun (WGS) entry which is preliminary data.</text>
</comment>
<dbReference type="GO" id="GO:0005615">
    <property type="term" value="C:extracellular space"/>
    <property type="evidence" value="ECO:0007669"/>
    <property type="project" value="InterPro"/>
</dbReference>
<dbReference type="RefSeq" id="WP_109270394.1">
    <property type="nucleotide sequence ID" value="NZ_QFFF01000001.1"/>
</dbReference>
<dbReference type="InterPro" id="IPR011049">
    <property type="entry name" value="Serralysin-like_metalloprot_C"/>
</dbReference>
<evidence type="ECO:0000256" key="3">
    <source>
        <dbReference type="ARBA" id="ARBA00022525"/>
    </source>
</evidence>
<comment type="cofactor">
    <cofactor evidence="1">
        <name>Ca(2+)</name>
        <dbReference type="ChEBI" id="CHEBI:29108"/>
    </cofactor>
</comment>
<dbReference type="Pfam" id="PF08548">
    <property type="entry name" value="Peptidase_M10_C"/>
    <property type="match status" value="1"/>
</dbReference>